<reference evidence="4 5" key="1">
    <citation type="submission" date="2017-02" db="EMBL/GenBank/DDBJ databases">
        <title>The complete genomic sequence of a novel cold adapted crude oil-degrading bacterium Planococcus qaidamina Y42.</title>
        <authorList>
            <person name="Yang R."/>
        </authorList>
    </citation>
    <scope>NUCLEOTIDE SEQUENCE [LARGE SCALE GENOMIC DNA]</scope>
    <source>
        <strain evidence="4 5">Y42</strain>
    </source>
</reference>
<keyword evidence="2" id="KW-1133">Transmembrane helix</keyword>
<feature type="domain" description="LysM" evidence="3">
    <location>
        <begin position="164"/>
        <end position="210"/>
    </location>
</feature>
<sequence length="212" mass="23318">MGNRKYRKPIDRYQPPTPMDTKKSPSRTARRQAGKGSAANHEQRNAGASRGGRLLSVLFFVFIFLPVFAVFLYVAVIYSPDEEKQISVSSSNEVSFQENAKPITPLVIPDEEPAEEAPEEPAAEPAAEITEEEPEAVQEVEPAEEPAPEKPAEPEPEEPDAPQQIHTVQKGETLYRIAISYYGTSTAVDRIMQANGMNTPDLSIGETLVLPN</sequence>
<proteinExistence type="predicted"/>
<feature type="compositionally biased region" description="Basic residues" evidence="1">
    <location>
        <begin position="24"/>
        <end position="33"/>
    </location>
</feature>
<feature type="region of interest" description="Disordered" evidence="1">
    <location>
        <begin position="112"/>
        <end position="169"/>
    </location>
</feature>
<dbReference type="InterPro" id="IPR036779">
    <property type="entry name" value="LysM_dom_sf"/>
</dbReference>
<dbReference type="PROSITE" id="PS51782">
    <property type="entry name" value="LYSM"/>
    <property type="match status" value="1"/>
</dbReference>
<evidence type="ECO:0000256" key="1">
    <source>
        <dbReference type="SAM" id="MobiDB-lite"/>
    </source>
</evidence>
<dbReference type="SMART" id="SM00257">
    <property type="entry name" value="LysM"/>
    <property type="match status" value="1"/>
</dbReference>
<dbReference type="KEGG" id="pmar:B0X71_11540"/>
<keyword evidence="2" id="KW-0472">Membrane</keyword>
<feature type="transmembrane region" description="Helical" evidence="2">
    <location>
        <begin position="54"/>
        <end position="78"/>
    </location>
</feature>
<dbReference type="CDD" id="cd00118">
    <property type="entry name" value="LysM"/>
    <property type="match status" value="1"/>
</dbReference>
<organism evidence="4 5">
    <name type="scientific">Planococcus lenghuensis</name>
    <dbReference type="NCBI Taxonomy" id="2213202"/>
    <lineage>
        <taxon>Bacteria</taxon>
        <taxon>Bacillati</taxon>
        <taxon>Bacillota</taxon>
        <taxon>Bacilli</taxon>
        <taxon>Bacillales</taxon>
        <taxon>Caryophanaceae</taxon>
        <taxon>Planococcus</taxon>
    </lineage>
</organism>
<dbReference type="InterPro" id="IPR018392">
    <property type="entry name" value="LysM"/>
</dbReference>
<dbReference type="EMBL" id="CP019640">
    <property type="protein sequence ID" value="AQQ53645.1"/>
    <property type="molecule type" value="Genomic_DNA"/>
</dbReference>
<keyword evidence="2" id="KW-0812">Transmembrane</keyword>
<evidence type="ECO:0000259" key="3">
    <source>
        <dbReference type="PROSITE" id="PS51782"/>
    </source>
</evidence>
<evidence type="ECO:0000256" key="2">
    <source>
        <dbReference type="SAM" id="Phobius"/>
    </source>
</evidence>
<dbReference type="OrthoDB" id="2583609at2"/>
<dbReference type="RefSeq" id="WP_077589543.1">
    <property type="nucleotide sequence ID" value="NZ_CP019640.1"/>
</dbReference>
<keyword evidence="5" id="KW-1185">Reference proteome</keyword>
<accession>A0A1Q2KZM2</accession>
<dbReference type="SUPFAM" id="SSF54106">
    <property type="entry name" value="LysM domain"/>
    <property type="match status" value="1"/>
</dbReference>
<dbReference type="AlphaFoldDB" id="A0A1Q2KZM2"/>
<name>A0A1Q2KZM2_9BACL</name>
<gene>
    <name evidence="4" type="ORF">B0X71_11540</name>
</gene>
<evidence type="ECO:0000313" key="5">
    <source>
        <dbReference type="Proteomes" id="UP000188184"/>
    </source>
</evidence>
<protein>
    <recommendedName>
        <fullName evidence="3">LysM domain-containing protein</fullName>
    </recommendedName>
</protein>
<dbReference type="Pfam" id="PF01476">
    <property type="entry name" value="LysM"/>
    <property type="match status" value="1"/>
</dbReference>
<evidence type="ECO:0000313" key="4">
    <source>
        <dbReference type="EMBL" id="AQQ53645.1"/>
    </source>
</evidence>
<dbReference type="Gene3D" id="3.10.350.10">
    <property type="entry name" value="LysM domain"/>
    <property type="match status" value="1"/>
</dbReference>
<feature type="compositionally biased region" description="Acidic residues" evidence="1">
    <location>
        <begin position="112"/>
        <end position="122"/>
    </location>
</feature>
<feature type="compositionally biased region" description="Acidic residues" evidence="1">
    <location>
        <begin position="129"/>
        <end position="146"/>
    </location>
</feature>
<dbReference type="Proteomes" id="UP000188184">
    <property type="component" value="Chromosome"/>
</dbReference>
<feature type="region of interest" description="Disordered" evidence="1">
    <location>
        <begin position="1"/>
        <end position="48"/>
    </location>
</feature>